<keyword evidence="5" id="KW-1185">Reference proteome</keyword>
<proteinExistence type="predicted"/>
<dbReference type="GO" id="GO:0005634">
    <property type="term" value="C:nucleus"/>
    <property type="evidence" value="ECO:0007669"/>
    <property type="project" value="UniProtKB-ARBA"/>
</dbReference>
<gene>
    <name evidence="4" type="ORF">MYCIT1_LOCUS19990</name>
</gene>
<feature type="compositionally biased region" description="Acidic residues" evidence="2">
    <location>
        <begin position="27"/>
        <end position="40"/>
    </location>
</feature>
<dbReference type="GO" id="GO:0003723">
    <property type="term" value="F:RNA binding"/>
    <property type="evidence" value="ECO:0007669"/>
    <property type="project" value="UniProtKB-KW"/>
</dbReference>
<dbReference type="Pfam" id="PF00665">
    <property type="entry name" value="rve"/>
    <property type="match status" value="1"/>
</dbReference>
<dbReference type="Pfam" id="PF17921">
    <property type="entry name" value="Integrase_H2C2"/>
    <property type="match status" value="1"/>
</dbReference>
<keyword evidence="1" id="KW-0694">RNA-binding</keyword>
<comment type="caution">
    <text evidence="4">The sequence shown here is derived from an EMBL/GenBank/DDBJ whole genome shotgun (WGS) entry which is preliminary data.</text>
</comment>
<protein>
    <recommendedName>
        <fullName evidence="3">Integrase catalytic domain-containing protein</fullName>
    </recommendedName>
</protein>
<dbReference type="Proteomes" id="UP001295794">
    <property type="component" value="Unassembled WGS sequence"/>
</dbReference>
<evidence type="ECO:0000313" key="4">
    <source>
        <dbReference type="EMBL" id="CAK5273461.1"/>
    </source>
</evidence>
<dbReference type="InterPro" id="IPR012337">
    <property type="entry name" value="RNaseH-like_sf"/>
</dbReference>
<organism evidence="4 5">
    <name type="scientific">Mycena citricolor</name>
    <dbReference type="NCBI Taxonomy" id="2018698"/>
    <lineage>
        <taxon>Eukaryota</taxon>
        <taxon>Fungi</taxon>
        <taxon>Dikarya</taxon>
        <taxon>Basidiomycota</taxon>
        <taxon>Agaricomycotina</taxon>
        <taxon>Agaricomycetes</taxon>
        <taxon>Agaricomycetidae</taxon>
        <taxon>Agaricales</taxon>
        <taxon>Marasmiineae</taxon>
        <taxon>Mycenaceae</taxon>
        <taxon>Mycena</taxon>
    </lineage>
</organism>
<dbReference type="AlphaFoldDB" id="A0AAD2K256"/>
<feature type="domain" description="Integrase catalytic" evidence="3">
    <location>
        <begin position="276"/>
        <end position="395"/>
    </location>
</feature>
<reference evidence="4" key="1">
    <citation type="submission" date="2023-11" db="EMBL/GenBank/DDBJ databases">
        <authorList>
            <person name="De Vega J J."/>
            <person name="De Vega J J."/>
        </authorList>
    </citation>
    <scope>NUCLEOTIDE SEQUENCE</scope>
</reference>
<accession>A0AAD2K256</accession>
<dbReference type="GO" id="GO:0015074">
    <property type="term" value="P:DNA integration"/>
    <property type="evidence" value="ECO:0007669"/>
    <property type="project" value="InterPro"/>
</dbReference>
<dbReference type="SUPFAM" id="SSF53098">
    <property type="entry name" value="Ribonuclease H-like"/>
    <property type="match status" value="1"/>
</dbReference>
<dbReference type="InterPro" id="IPR001584">
    <property type="entry name" value="Integrase_cat-core"/>
</dbReference>
<dbReference type="InterPro" id="IPR036397">
    <property type="entry name" value="RNaseH_sf"/>
</dbReference>
<feature type="region of interest" description="Disordered" evidence="2">
    <location>
        <begin position="15"/>
        <end position="48"/>
    </location>
</feature>
<sequence>MFQFTLKHVRGITFSPDGLSRRRPAPGDEEYPNDEEEIFDEPPPKNNENWDYDTEQPLDFEEFKRDIDTRGGYLNSMVGCAESVDNISKELVEACDSRRAENRRVKDAYDAQGLVVPVFMLNDVANGEPLLPDLELRDNPEDPYIEDHRTGTGIEQDNKLVMARKWLKDNSVRPEMTDKRFRSFLKFSRQFFLKDGKMYKRSTNGIHRLVVDKRHRTYMMKACHDALGHKGLFSTKSLLETRFWWPEMERDVDWWIKTCHSCQVRQKTLLRTPPTPTMTPSVFQKIHTDVMIMGTPSNGYRYVVAARDSLTRYVEARPLQADNAKAIARFLLEDIVCRWGCPKWIVTDNAGQFVAALNWLQKKYGIKGIRISPYNSQANGTVERGHWDVRQSLYKATGGNASKWFWFFPQVLWADRITVRRGLGCSPYFAVCGAHPTIPLDIVEATWLVEYPDRIVDSADLIGLRARALAKHADHIEDMRSRVSESKLKMVQRYKLEYKHVIKDYNFVPGDLVLVRNTAIEKSLDNKMKARYLGPMIVVRKTKGGSYLVCEMNGAMFHAKVAAFRVIPYLARQKLTLSEDIKKLIDISPTKLDELVEEISDVRDYQFEGVKLKNSDSDDDDDPVEDPASVE</sequence>
<feature type="region of interest" description="Disordered" evidence="2">
    <location>
        <begin position="611"/>
        <end position="631"/>
    </location>
</feature>
<evidence type="ECO:0000313" key="5">
    <source>
        <dbReference type="Proteomes" id="UP001295794"/>
    </source>
</evidence>
<evidence type="ECO:0000256" key="2">
    <source>
        <dbReference type="SAM" id="MobiDB-lite"/>
    </source>
</evidence>
<dbReference type="Gene3D" id="1.10.340.70">
    <property type="match status" value="1"/>
</dbReference>
<dbReference type="EMBL" id="CAVNYO010000397">
    <property type="protein sequence ID" value="CAK5273461.1"/>
    <property type="molecule type" value="Genomic_DNA"/>
</dbReference>
<dbReference type="PANTHER" id="PTHR37984">
    <property type="entry name" value="PROTEIN CBG26694"/>
    <property type="match status" value="1"/>
</dbReference>
<dbReference type="InterPro" id="IPR041588">
    <property type="entry name" value="Integrase_H2C2"/>
</dbReference>
<name>A0AAD2K256_9AGAR</name>
<evidence type="ECO:0000256" key="1">
    <source>
        <dbReference type="ARBA" id="ARBA00022884"/>
    </source>
</evidence>
<dbReference type="FunFam" id="1.10.340.70:FF:000001">
    <property type="entry name" value="Retrovirus-related Pol polyprotein from transposon gypsy-like Protein"/>
    <property type="match status" value="1"/>
</dbReference>
<dbReference type="PROSITE" id="PS50994">
    <property type="entry name" value="INTEGRASE"/>
    <property type="match status" value="1"/>
</dbReference>
<dbReference type="PANTHER" id="PTHR37984:SF5">
    <property type="entry name" value="PROTEIN NYNRIN-LIKE"/>
    <property type="match status" value="1"/>
</dbReference>
<dbReference type="InterPro" id="IPR050951">
    <property type="entry name" value="Retrovirus_Pol_polyprotein"/>
</dbReference>
<evidence type="ECO:0000259" key="3">
    <source>
        <dbReference type="PROSITE" id="PS50994"/>
    </source>
</evidence>
<dbReference type="Gene3D" id="3.30.420.10">
    <property type="entry name" value="Ribonuclease H-like superfamily/Ribonuclease H"/>
    <property type="match status" value="1"/>
</dbReference>